<dbReference type="EMBL" id="AWSD01000199">
    <property type="protein sequence ID" value="ERH18298.1"/>
    <property type="molecule type" value="Genomic_DNA"/>
</dbReference>
<organism evidence="2 3">
    <name type="scientific">Actinomyces johnsonii F0510</name>
    <dbReference type="NCBI Taxonomy" id="1227262"/>
    <lineage>
        <taxon>Bacteria</taxon>
        <taxon>Bacillati</taxon>
        <taxon>Actinomycetota</taxon>
        <taxon>Actinomycetes</taxon>
        <taxon>Actinomycetales</taxon>
        <taxon>Actinomycetaceae</taxon>
        <taxon>Actinomyces</taxon>
    </lineage>
</organism>
<gene>
    <name evidence="2" type="ORF">HMPREF1549_01866</name>
</gene>
<name>U1RF75_9ACTO</name>
<feature type="region of interest" description="Disordered" evidence="1">
    <location>
        <begin position="1"/>
        <end position="63"/>
    </location>
</feature>
<sequence>MAAASREPAMPDGAQVASSSRAALEAPGSSGAGPGLKGLDSVPSQVTGASPGEPAVASGAPGALLAAGGCGDDWGDGDCRKDWGAVADDAAPPGISGRARRRWTVARGASSGACAAGAERDCAGDVEEVTGEAGVGTGADEDRGA</sequence>
<evidence type="ECO:0000313" key="2">
    <source>
        <dbReference type="EMBL" id="ERH18298.1"/>
    </source>
</evidence>
<evidence type="ECO:0000256" key="1">
    <source>
        <dbReference type="SAM" id="MobiDB-lite"/>
    </source>
</evidence>
<dbReference type="HOGENOM" id="CLU_1923046_0_0_11"/>
<reference evidence="2 3" key="1">
    <citation type="submission" date="2013-06" db="EMBL/GenBank/DDBJ databases">
        <authorList>
            <person name="Weinstock G."/>
            <person name="Sodergren E."/>
            <person name="Lobos E.A."/>
            <person name="Fulton L."/>
            <person name="Fulton R."/>
            <person name="Courtney L."/>
            <person name="Fronick C."/>
            <person name="O'Laughlin M."/>
            <person name="Godfrey J."/>
            <person name="Wilson R.M."/>
            <person name="Miner T."/>
            <person name="Farmer C."/>
            <person name="Delehaunty K."/>
            <person name="Cordes M."/>
            <person name="Minx P."/>
            <person name="Tomlinson C."/>
            <person name="Chen J."/>
            <person name="Wollam A."/>
            <person name="Pepin K.H."/>
            <person name="Bhonagiri V."/>
            <person name="Zhang X."/>
            <person name="Warren W."/>
            <person name="Mitreva M."/>
            <person name="Mardis E.R."/>
            <person name="Wilson R.K."/>
        </authorList>
    </citation>
    <scope>NUCLEOTIDE SEQUENCE [LARGE SCALE GENOMIC DNA]</scope>
    <source>
        <strain evidence="2 3">F0510</strain>
    </source>
</reference>
<evidence type="ECO:0000313" key="3">
    <source>
        <dbReference type="Proteomes" id="UP000016498"/>
    </source>
</evidence>
<accession>U1RF75</accession>
<dbReference type="Proteomes" id="UP000016498">
    <property type="component" value="Unassembled WGS sequence"/>
</dbReference>
<protein>
    <submittedName>
        <fullName evidence="2">Uncharacterized protein</fullName>
    </submittedName>
</protein>
<dbReference type="AlphaFoldDB" id="U1RF75"/>
<comment type="caution">
    <text evidence="2">The sequence shown here is derived from an EMBL/GenBank/DDBJ whole genome shotgun (WGS) entry which is preliminary data.</text>
</comment>
<proteinExistence type="predicted"/>